<dbReference type="PANTHER" id="PTHR43108">
    <property type="entry name" value="N-ACETYLGLUCOSAMINE-6-SULFATASE FAMILY MEMBER"/>
    <property type="match status" value="1"/>
</dbReference>
<evidence type="ECO:0000256" key="12">
    <source>
        <dbReference type="ARBA" id="ARBA00023180"/>
    </source>
</evidence>
<feature type="coiled-coil region" evidence="13">
    <location>
        <begin position="682"/>
        <end position="709"/>
    </location>
</feature>
<feature type="domain" description="Extracellular sulfatase C-terminal" evidence="16">
    <location>
        <begin position="604"/>
        <end position="713"/>
    </location>
</feature>
<comment type="cofactor">
    <cofactor evidence="1">
        <name>Ca(2+)</name>
        <dbReference type="ChEBI" id="CHEBI:29108"/>
    </cofactor>
</comment>
<evidence type="ECO:0000256" key="11">
    <source>
        <dbReference type="ARBA" id="ARBA00023034"/>
    </source>
</evidence>
<evidence type="ECO:0000259" key="16">
    <source>
        <dbReference type="Pfam" id="PF12548"/>
    </source>
</evidence>
<evidence type="ECO:0000256" key="3">
    <source>
        <dbReference type="ARBA" id="ARBA00004241"/>
    </source>
</evidence>
<dbReference type="InterPro" id="IPR024607">
    <property type="entry name" value="Sulfatase_CS"/>
</dbReference>
<dbReference type="InterPro" id="IPR024609">
    <property type="entry name" value="Extracellular_sulfatase_C"/>
</dbReference>
<dbReference type="Gene3D" id="3.40.720.10">
    <property type="entry name" value="Alkaline Phosphatase, subunit A"/>
    <property type="match status" value="1"/>
</dbReference>
<dbReference type="GO" id="GO:0005539">
    <property type="term" value="F:glycosaminoglycan binding"/>
    <property type="evidence" value="ECO:0007669"/>
    <property type="project" value="TreeGrafter"/>
</dbReference>
<dbReference type="CDD" id="cd16147">
    <property type="entry name" value="G6S"/>
    <property type="match status" value="1"/>
</dbReference>
<accession>A0A0B7ABI4</accession>
<sequence length="953" mass="110648">MAVVYSLMPALDRSISITIIIVSLTLTALTLSSMVHGSTSDQTRDRKMALIGRKARVPPGDDQVPAYKSPTSKASQDYSSNLRTTSHKNPSPRNPHRTSPKTSSPWQRPVIRSDKPNIVVILTDDQDVLLGSLKYMPKLQNLLIRQGVYFNNSFVPTPMCCPSRSSFLTGLYVHNHNVYTNNVNCSSPDWQRLHETRNFATYINKTYTTGYFGKYLNEYDGSHTPPGWHRWLGLIKNSRFYNYSVIDEKGVKTKHGDNYYTDYLTDLVTNESRAFLHDNKIKYPNKPVMMVLSLPAPHGPEDAAPQYQHMFVNNTDHRTPSWNHAPNPDKQWLLQNIYPMMPQHKIFTDLLQRRRLQTLQSVDDLVENIVEELGDLGELDNTYIVYTSDHGYHLGQFGLIKGKAMPFDFDTRVPLIIRGPGIQPGTIISNIVSNVDIAPTLVDMAGEPVPEHMDGDSIMRLFRAAKDPSNIDKRGYVQTKKPWRDTILLERGKLTEKAMKQRMRTERDMIKLSPAGGATKGIHFYIPSHTRKVVTECSKEEFRLPCKPLQKWYCIEEDGLLKKQKCRHKSASIIADDGLQKEVQSDNNTCLCRKKKAKNNLNKQDRQRQRRFLKKHTDSKPNFARPRRSSWSSDVNFTTSGSNGGFNGLEAMFDRRCRILANQSVHCDLDIYQKASEWEIHKERIDDMIREYRKALEDLRDIRRHLKEQRPVDAVEDDYDVDNEDMDSLLDTVEEECDCLGEDTNVDADKRKIDDKNVRRESRLEAREKRRQQRKLRKRKRNDIHCNTENMNCFTHDNEHWKTPPYWHYGPFCFCSNANNNTYWCLRTINQTHDYLYCEFITTFLSYYNLLVDPFQLKNSVTELNYGILQQLHDELKKLKQCKGSKDCTLWSGHKSRVPHDPNWPGLLNLQKAKNANDYEDYEDGDEFYDQHFFTDEKHHSRSSNTGFSPDYE</sequence>
<keyword evidence="11" id="KW-0333">Golgi apparatus</keyword>
<evidence type="ECO:0000256" key="2">
    <source>
        <dbReference type="ARBA" id="ARBA00004240"/>
    </source>
</evidence>
<dbReference type="SUPFAM" id="SSF53649">
    <property type="entry name" value="Alkaline phosphatase-like"/>
    <property type="match status" value="2"/>
</dbReference>
<feature type="region of interest" description="Disordered" evidence="14">
    <location>
        <begin position="53"/>
        <end position="109"/>
    </location>
</feature>
<dbReference type="GO" id="GO:0009986">
    <property type="term" value="C:cell surface"/>
    <property type="evidence" value="ECO:0007669"/>
    <property type="project" value="UniProtKB-SubCell"/>
</dbReference>
<protein>
    <recommendedName>
        <fullName evidence="18">Extracellular sulfatase</fullName>
    </recommendedName>
</protein>
<dbReference type="GO" id="GO:0005795">
    <property type="term" value="C:Golgi stack"/>
    <property type="evidence" value="ECO:0007669"/>
    <property type="project" value="UniProtKB-SubCell"/>
</dbReference>
<evidence type="ECO:0000256" key="9">
    <source>
        <dbReference type="ARBA" id="ARBA00022824"/>
    </source>
</evidence>
<comment type="subcellular location">
    <subcellularLocation>
        <location evidence="3">Cell surface</location>
    </subcellularLocation>
    <subcellularLocation>
        <location evidence="2">Endoplasmic reticulum</location>
    </subcellularLocation>
    <subcellularLocation>
        <location evidence="4">Golgi apparatus</location>
        <location evidence="4">Golgi stack</location>
    </subcellularLocation>
</comment>
<feature type="compositionally biased region" description="Polar residues" evidence="14">
    <location>
        <begin position="69"/>
        <end position="91"/>
    </location>
</feature>
<evidence type="ECO:0000256" key="14">
    <source>
        <dbReference type="SAM" id="MobiDB-lite"/>
    </source>
</evidence>
<dbReference type="PROSITE" id="PS00523">
    <property type="entry name" value="SULFATASE_1"/>
    <property type="match status" value="1"/>
</dbReference>
<dbReference type="Pfam" id="PF00884">
    <property type="entry name" value="Sulfatase"/>
    <property type="match status" value="1"/>
</dbReference>
<evidence type="ECO:0000256" key="13">
    <source>
        <dbReference type="SAM" id="Coils"/>
    </source>
</evidence>
<evidence type="ECO:0000313" key="17">
    <source>
        <dbReference type="EMBL" id="CEK77376.1"/>
    </source>
</evidence>
<dbReference type="InterPro" id="IPR017850">
    <property type="entry name" value="Alkaline_phosphatase_core_sf"/>
</dbReference>
<keyword evidence="7" id="KW-0732">Signal</keyword>
<feature type="domain" description="Sulfatase N-terminal" evidence="15">
    <location>
        <begin position="116"/>
        <end position="446"/>
    </location>
</feature>
<evidence type="ECO:0000256" key="4">
    <source>
        <dbReference type="ARBA" id="ARBA00004348"/>
    </source>
</evidence>
<keyword evidence="9" id="KW-0256">Endoplasmic reticulum</keyword>
<evidence type="ECO:0000256" key="10">
    <source>
        <dbReference type="ARBA" id="ARBA00022837"/>
    </source>
</evidence>
<evidence type="ECO:0000256" key="6">
    <source>
        <dbReference type="ARBA" id="ARBA00022723"/>
    </source>
</evidence>
<dbReference type="GO" id="GO:0008449">
    <property type="term" value="F:N-acetylglucosamine-6-sulfatase activity"/>
    <property type="evidence" value="ECO:0007669"/>
    <property type="project" value="TreeGrafter"/>
</dbReference>
<keyword evidence="10" id="KW-0106">Calcium</keyword>
<evidence type="ECO:0000256" key="7">
    <source>
        <dbReference type="ARBA" id="ARBA00022729"/>
    </source>
</evidence>
<keyword evidence="6" id="KW-0479">Metal-binding</keyword>
<dbReference type="PANTHER" id="PTHR43108:SF16">
    <property type="entry name" value="EXTRACELLULAR SULFATASE SULF-1 HOMOLOG"/>
    <property type="match status" value="1"/>
</dbReference>
<keyword evidence="13" id="KW-0175">Coiled coil</keyword>
<dbReference type="Pfam" id="PF12548">
    <property type="entry name" value="DUF3740"/>
    <property type="match status" value="1"/>
</dbReference>
<evidence type="ECO:0000259" key="15">
    <source>
        <dbReference type="Pfam" id="PF00884"/>
    </source>
</evidence>
<keyword evidence="8" id="KW-0378">Hydrolase</keyword>
<reference evidence="17" key="1">
    <citation type="submission" date="2014-12" db="EMBL/GenBank/DDBJ databases">
        <title>Insight into the proteome of Arion vulgaris.</title>
        <authorList>
            <person name="Aradska J."/>
            <person name="Bulat T."/>
            <person name="Smidak R."/>
            <person name="Sarate P."/>
            <person name="Gangsoo J."/>
            <person name="Sialana F."/>
            <person name="Bilban M."/>
            <person name="Lubec G."/>
        </authorList>
    </citation>
    <scope>NUCLEOTIDE SEQUENCE</scope>
    <source>
        <tissue evidence="17">Skin</tissue>
    </source>
</reference>
<evidence type="ECO:0000256" key="1">
    <source>
        <dbReference type="ARBA" id="ARBA00001913"/>
    </source>
</evidence>
<organism evidence="17">
    <name type="scientific">Arion vulgaris</name>
    <dbReference type="NCBI Taxonomy" id="1028688"/>
    <lineage>
        <taxon>Eukaryota</taxon>
        <taxon>Metazoa</taxon>
        <taxon>Spiralia</taxon>
        <taxon>Lophotrochozoa</taxon>
        <taxon>Mollusca</taxon>
        <taxon>Gastropoda</taxon>
        <taxon>Heterobranchia</taxon>
        <taxon>Euthyneura</taxon>
        <taxon>Panpulmonata</taxon>
        <taxon>Eupulmonata</taxon>
        <taxon>Stylommatophora</taxon>
        <taxon>Helicina</taxon>
        <taxon>Arionoidea</taxon>
        <taxon>Arionidae</taxon>
        <taxon>Arion</taxon>
    </lineage>
</organism>
<evidence type="ECO:0000256" key="8">
    <source>
        <dbReference type="ARBA" id="ARBA00022801"/>
    </source>
</evidence>
<name>A0A0B7ABI4_9EUPU</name>
<dbReference type="GO" id="GO:0046872">
    <property type="term" value="F:metal ion binding"/>
    <property type="evidence" value="ECO:0007669"/>
    <property type="project" value="UniProtKB-KW"/>
</dbReference>
<keyword evidence="12" id="KW-0325">Glycoprotein</keyword>
<feature type="region of interest" description="Disordered" evidence="14">
    <location>
        <begin position="600"/>
        <end position="636"/>
    </location>
</feature>
<evidence type="ECO:0008006" key="18">
    <source>
        <dbReference type="Google" id="ProtNLM"/>
    </source>
</evidence>
<dbReference type="InterPro" id="IPR000917">
    <property type="entry name" value="Sulfatase_N"/>
</dbReference>
<dbReference type="GO" id="GO:0005783">
    <property type="term" value="C:endoplasmic reticulum"/>
    <property type="evidence" value="ECO:0007669"/>
    <property type="project" value="UniProtKB-SubCell"/>
</dbReference>
<proteinExistence type="inferred from homology"/>
<comment type="similarity">
    <text evidence="5">Belongs to the sulfatase family.</text>
</comment>
<dbReference type="AlphaFoldDB" id="A0A0B7ABI4"/>
<evidence type="ECO:0000256" key="5">
    <source>
        <dbReference type="ARBA" id="ARBA00008779"/>
    </source>
</evidence>
<gene>
    <name evidence="17" type="primary">ORF104306</name>
</gene>
<dbReference type="EMBL" id="HACG01030511">
    <property type="protein sequence ID" value="CEK77376.1"/>
    <property type="molecule type" value="Transcribed_RNA"/>
</dbReference>